<organism evidence="1 2">
    <name type="scientific">Pantoea nemavictus</name>
    <dbReference type="NCBI Taxonomy" id="2726955"/>
    <lineage>
        <taxon>Bacteria</taxon>
        <taxon>Pseudomonadati</taxon>
        <taxon>Pseudomonadota</taxon>
        <taxon>Gammaproteobacteria</taxon>
        <taxon>Enterobacterales</taxon>
        <taxon>Erwiniaceae</taxon>
        <taxon>Pantoea</taxon>
    </lineage>
</organism>
<name>A0ABU8Q0W1_9GAMM</name>
<dbReference type="RefSeq" id="WP_180824050.1">
    <property type="nucleotide sequence ID" value="NZ_JACAWY010000002.1"/>
</dbReference>
<sequence>MNFFIKIIAGIASLSAIGFMAVYADIKLGIKADTEACPALNVQQVADAVVEDVTRPDNRVFASQNLTTDDVNVRIDEVQIGPTSALVTFTTSKEPRLVWSAMPRCSNLKDVEYGN</sequence>
<proteinExistence type="predicted"/>
<comment type="caution">
    <text evidence="1">The sequence shown here is derived from an EMBL/GenBank/DDBJ whole genome shotgun (WGS) entry which is preliminary data.</text>
</comment>
<dbReference type="EMBL" id="JBBGZW010000002">
    <property type="protein sequence ID" value="MEJ5047867.1"/>
    <property type="molecule type" value="Genomic_DNA"/>
</dbReference>
<evidence type="ECO:0000313" key="2">
    <source>
        <dbReference type="Proteomes" id="UP001362100"/>
    </source>
</evidence>
<reference evidence="1 2" key="1">
    <citation type="submission" date="2023-12" db="EMBL/GenBank/DDBJ databases">
        <title>Gut-associated functions are favored during microbiome assembly across C. elegans life.</title>
        <authorList>
            <person name="Zimmermann J."/>
        </authorList>
    </citation>
    <scope>NUCLEOTIDE SEQUENCE [LARGE SCALE GENOMIC DNA]</scope>
    <source>
        <strain evidence="1 2">BIGb0393</strain>
    </source>
</reference>
<dbReference type="Proteomes" id="UP001362100">
    <property type="component" value="Unassembled WGS sequence"/>
</dbReference>
<protein>
    <submittedName>
        <fullName evidence="1">Uncharacterized protein</fullName>
    </submittedName>
</protein>
<evidence type="ECO:0000313" key="1">
    <source>
        <dbReference type="EMBL" id="MEJ5047867.1"/>
    </source>
</evidence>
<gene>
    <name evidence="1" type="ORF">WH298_21995</name>
</gene>
<keyword evidence="2" id="KW-1185">Reference proteome</keyword>
<accession>A0ABU8Q0W1</accession>